<comment type="caution">
    <text evidence="2">The sequence shown here is derived from an EMBL/GenBank/DDBJ whole genome shotgun (WGS) entry which is preliminary data.</text>
</comment>
<keyword evidence="1" id="KW-1133">Transmembrane helix</keyword>
<evidence type="ECO:0000313" key="2">
    <source>
        <dbReference type="EMBL" id="MCK6264559.1"/>
    </source>
</evidence>
<feature type="transmembrane region" description="Helical" evidence="1">
    <location>
        <begin position="6"/>
        <end position="34"/>
    </location>
</feature>
<protein>
    <recommendedName>
        <fullName evidence="4">Hydroxylamine reductase</fullName>
    </recommendedName>
</protein>
<dbReference type="AlphaFoldDB" id="A0A9X2BI32"/>
<evidence type="ECO:0008006" key="4">
    <source>
        <dbReference type="Google" id="ProtNLM"/>
    </source>
</evidence>
<evidence type="ECO:0000256" key="1">
    <source>
        <dbReference type="SAM" id="Phobius"/>
    </source>
</evidence>
<name>A0A9X2BI32_9VIBR</name>
<sequence length="85" mass="9508">MNRLIVSTLAVITGFFTLVFALVMAIPLTIVALITGKRLQKQMQNQMNNGHFNMNGQPQYANMNSAMDNNANTIDGEYEEVNRKS</sequence>
<gene>
    <name evidence="2" type="ORF">KP803_14865</name>
</gene>
<keyword evidence="1" id="KW-0812">Transmembrane</keyword>
<dbReference type="EMBL" id="JAJHVV010000009">
    <property type="protein sequence ID" value="MCK6264559.1"/>
    <property type="molecule type" value="Genomic_DNA"/>
</dbReference>
<keyword evidence="3" id="KW-1185">Reference proteome</keyword>
<accession>A0A9X2BI32</accession>
<reference evidence="2" key="1">
    <citation type="submission" date="2021-11" db="EMBL/GenBank/DDBJ databases">
        <title>Vibrio ZSDE26 sp. nov. and Vibrio ZSDZ34 sp. nov., isolated from coastal seawater in Qingdao.</title>
        <authorList>
            <person name="Zhang P."/>
        </authorList>
    </citation>
    <scope>NUCLEOTIDE SEQUENCE</scope>
    <source>
        <strain evidence="2">ZSDE26</strain>
    </source>
</reference>
<organism evidence="2 3">
    <name type="scientific">Vibrio amylolyticus</name>
    <dbReference type="NCBI Taxonomy" id="2847292"/>
    <lineage>
        <taxon>Bacteria</taxon>
        <taxon>Pseudomonadati</taxon>
        <taxon>Pseudomonadota</taxon>
        <taxon>Gammaproteobacteria</taxon>
        <taxon>Vibrionales</taxon>
        <taxon>Vibrionaceae</taxon>
        <taxon>Vibrio</taxon>
    </lineage>
</organism>
<proteinExistence type="predicted"/>
<evidence type="ECO:0000313" key="3">
    <source>
        <dbReference type="Proteomes" id="UP001139559"/>
    </source>
</evidence>
<dbReference type="RefSeq" id="WP_248009640.1">
    <property type="nucleotide sequence ID" value="NZ_JAJHVV010000009.1"/>
</dbReference>
<dbReference type="Proteomes" id="UP001139559">
    <property type="component" value="Unassembled WGS sequence"/>
</dbReference>
<keyword evidence="1" id="KW-0472">Membrane</keyword>